<keyword evidence="1" id="KW-0433">Leucine-rich repeat</keyword>
<comment type="caution">
    <text evidence="4">The sequence shown here is derived from an EMBL/GenBank/DDBJ whole genome shotgun (WGS) entry which is preliminary data.</text>
</comment>
<dbReference type="PROSITE" id="PS51450">
    <property type="entry name" value="LRR"/>
    <property type="match status" value="2"/>
</dbReference>
<sequence length="491" mass="54295">MGKPIQSVQILLSIFLWLPVSQADCVYKECFCSSILILCSNKNLQVMPQLNPEVTSSEWDLNFDGNNVSSIPSGSFPANLTFIDLQDSPLSTMDDDVFHESINTLATIYLSNVRFSKFPNAIGRLRALNLLSITNGNITDWNDDAWDNLAQTLNTLDLDNAGVTSWPMWIKNFTKLTELTISHASFSTIPDNALDGVANTLTSLSLDNNRLTIVPKAVSNLKSLQTLSLSENHITNLDWLPHYSKLDSLSINNNYLSNATHVSQALSYFNETLFSLDINYNLLTAIPDFSALSKVNMLDFSHNKIHDPNSGAAATDTSLFDLSYNSLSFCPRILSTLVLVTDIGLSNNNIKALQQSDFHSQVTSIDVSFNLVTELTEASFPDNFGLMYLQLNNNPLTTISPIALQRLPNLYLLNLRHTQLTRLPLALNYLSGLVTLDVSNCTALVCTCMESSLRPLMMRPYPFKVVGDCGQTSVFEFFSVLSPNCPIAGNS</sequence>
<feature type="signal peptide" evidence="3">
    <location>
        <begin position="1"/>
        <end position="23"/>
    </location>
</feature>
<dbReference type="InterPro" id="IPR003591">
    <property type="entry name" value="Leu-rich_rpt_typical-subtyp"/>
</dbReference>
<dbReference type="OrthoDB" id="676979at2759"/>
<dbReference type="PANTHER" id="PTHR45617:SF165">
    <property type="entry name" value="COMMON DPR-INTERACTING PROTEIN-RELATED"/>
    <property type="match status" value="1"/>
</dbReference>
<dbReference type="AlphaFoldDB" id="A0A8S3ZA22"/>
<keyword evidence="2" id="KW-0677">Repeat</keyword>
<dbReference type="InterPro" id="IPR001611">
    <property type="entry name" value="Leu-rich_rpt"/>
</dbReference>
<dbReference type="InterPro" id="IPR032675">
    <property type="entry name" value="LRR_dom_sf"/>
</dbReference>
<name>A0A8S3ZA22_9EUPU</name>
<reference evidence="4" key="1">
    <citation type="submission" date="2021-04" db="EMBL/GenBank/DDBJ databases">
        <authorList>
            <consortium name="Molecular Ecology Group"/>
        </authorList>
    </citation>
    <scope>NUCLEOTIDE SEQUENCE</scope>
</reference>
<protein>
    <submittedName>
        <fullName evidence="4">Uncharacterized protein</fullName>
    </submittedName>
</protein>
<dbReference type="Gene3D" id="3.80.10.10">
    <property type="entry name" value="Ribonuclease Inhibitor"/>
    <property type="match status" value="3"/>
</dbReference>
<evidence type="ECO:0000256" key="2">
    <source>
        <dbReference type="ARBA" id="ARBA00022737"/>
    </source>
</evidence>
<dbReference type="SMART" id="SM00369">
    <property type="entry name" value="LRR_TYP"/>
    <property type="match status" value="6"/>
</dbReference>
<feature type="chain" id="PRO_5035885358" evidence="3">
    <location>
        <begin position="24"/>
        <end position="491"/>
    </location>
</feature>
<proteinExistence type="predicted"/>
<dbReference type="Pfam" id="PF13855">
    <property type="entry name" value="LRR_8"/>
    <property type="match status" value="2"/>
</dbReference>
<keyword evidence="5" id="KW-1185">Reference proteome</keyword>
<organism evidence="4 5">
    <name type="scientific">Candidula unifasciata</name>
    <dbReference type="NCBI Taxonomy" id="100452"/>
    <lineage>
        <taxon>Eukaryota</taxon>
        <taxon>Metazoa</taxon>
        <taxon>Spiralia</taxon>
        <taxon>Lophotrochozoa</taxon>
        <taxon>Mollusca</taxon>
        <taxon>Gastropoda</taxon>
        <taxon>Heterobranchia</taxon>
        <taxon>Euthyneura</taxon>
        <taxon>Panpulmonata</taxon>
        <taxon>Eupulmonata</taxon>
        <taxon>Stylommatophora</taxon>
        <taxon>Helicina</taxon>
        <taxon>Helicoidea</taxon>
        <taxon>Geomitridae</taxon>
        <taxon>Candidula</taxon>
    </lineage>
</organism>
<keyword evidence="3" id="KW-0732">Signal</keyword>
<evidence type="ECO:0000256" key="1">
    <source>
        <dbReference type="ARBA" id="ARBA00022614"/>
    </source>
</evidence>
<dbReference type="EMBL" id="CAJHNH020001857">
    <property type="protein sequence ID" value="CAG5124725.1"/>
    <property type="molecule type" value="Genomic_DNA"/>
</dbReference>
<accession>A0A8S3ZA22</accession>
<evidence type="ECO:0000313" key="4">
    <source>
        <dbReference type="EMBL" id="CAG5124725.1"/>
    </source>
</evidence>
<dbReference type="PANTHER" id="PTHR45617">
    <property type="entry name" value="LEUCINE RICH REPEAT FAMILY PROTEIN"/>
    <property type="match status" value="1"/>
</dbReference>
<evidence type="ECO:0000256" key="3">
    <source>
        <dbReference type="SAM" id="SignalP"/>
    </source>
</evidence>
<evidence type="ECO:0000313" key="5">
    <source>
        <dbReference type="Proteomes" id="UP000678393"/>
    </source>
</evidence>
<dbReference type="SUPFAM" id="SSF52058">
    <property type="entry name" value="L domain-like"/>
    <property type="match status" value="2"/>
</dbReference>
<gene>
    <name evidence="4" type="ORF">CUNI_LOCUS10283</name>
</gene>
<dbReference type="Proteomes" id="UP000678393">
    <property type="component" value="Unassembled WGS sequence"/>
</dbReference>